<protein>
    <submittedName>
        <fullName evidence="1">Uncharacterized protein</fullName>
    </submittedName>
</protein>
<dbReference type="Proteomes" id="UP001059596">
    <property type="component" value="Unassembled WGS sequence"/>
</dbReference>
<evidence type="ECO:0000313" key="1">
    <source>
        <dbReference type="EMBL" id="KAI8033084.1"/>
    </source>
</evidence>
<gene>
    <name evidence="1" type="ORF">M5D96_014159</name>
</gene>
<proteinExistence type="predicted"/>
<reference evidence="1" key="1">
    <citation type="journal article" date="2023" name="Genome Biol. Evol.">
        <title>Long-read-based Genome Assembly of Drosophila gunungcola Reveals Fewer Chemosensory Genes in Flower-breeding Species.</title>
        <authorList>
            <person name="Negi A."/>
            <person name="Liao B.Y."/>
            <person name="Yeh S.D."/>
        </authorList>
    </citation>
    <scope>NUCLEOTIDE SEQUENCE</scope>
    <source>
        <strain evidence="1">Sukarami</strain>
    </source>
</reference>
<keyword evidence="2" id="KW-1185">Reference proteome</keyword>
<accession>A0A9P9Y9X2</accession>
<sequence length="53" mass="6048">MSIERFLFQVDRMKALYGYTDSENFTVYLLNLPASIGKCSKTKQTIILLATTL</sequence>
<name>A0A9P9Y9X2_9MUSC</name>
<evidence type="ECO:0000313" key="2">
    <source>
        <dbReference type="Proteomes" id="UP001059596"/>
    </source>
</evidence>
<comment type="caution">
    <text evidence="1">The sequence shown here is derived from an EMBL/GenBank/DDBJ whole genome shotgun (WGS) entry which is preliminary data.</text>
</comment>
<organism evidence="1 2">
    <name type="scientific">Drosophila gunungcola</name>
    <name type="common">fruit fly</name>
    <dbReference type="NCBI Taxonomy" id="103775"/>
    <lineage>
        <taxon>Eukaryota</taxon>
        <taxon>Metazoa</taxon>
        <taxon>Ecdysozoa</taxon>
        <taxon>Arthropoda</taxon>
        <taxon>Hexapoda</taxon>
        <taxon>Insecta</taxon>
        <taxon>Pterygota</taxon>
        <taxon>Neoptera</taxon>
        <taxon>Endopterygota</taxon>
        <taxon>Diptera</taxon>
        <taxon>Brachycera</taxon>
        <taxon>Muscomorpha</taxon>
        <taxon>Ephydroidea</taxon>
        <taxon>Drosophilidae</taxon>
        <taxon>Drosophila</taxon>
        <taxon>Sophophora</taxon>
    </lineage>
</organism>
<dbReference type="EMBL" id="JAMKOV010000210">
    <property type="protein sequence ID" value="KAI8033084.1"/>
    <property type="molecule type" value="Genomic_DNA"/>
</dbReference>
<dbReference type="AlphaFoldDB" id="A0A9P9Y9X2"/>